<name>I4AI72_BERLS</name>
<dbReference type="EMBL" id="CP003345">
    <property type="protein sequence ID" value="AFM03657.1"/>
    <property type="molecule type" value="Genomic_DNA"/>
</dbReference>
<gene>
    <name evidence="2" type="ordered locus">Fleli_1220</name>
</gene>
<feature type="region of interest" description="Disordered" evidence="1">
    <location>
        <begin position="30"/>
        <end position="50"/>
    </location>
</feature>
<dbReference type="AlphaFoldDB" id="I4AI72"/>
<proteinExistence type="predicted"/>
<evidence type="ECO:0000256" key="1">
    <source>
        <dbReference type="SAM" id="MobiDB-lite"/>
    </source>
</evidence>
<accession>I4AI72</accession>
<dbReference type="HOGENOM" id="CLU_3118100_0_0_10"/>
<reference evidence="3" key="1">
    <citation type="submission" date="2012-06" db="EMBL/GenBank/DDBJ databases">
        <title>The complete genome of Flexibacter litoralis DSM 6794.</title>
        <authorList>
            <person name="Lucas S."/>
            <person name="Copeland A."/>
            <person name="Lapidus A."/>
            <person name="Glavina del Rio T."/>
            <person name="Dalin E."/>
            <person name="Tice H."/>
            <person name="Bruce D."/>
            <person name="Goodwin L."/>
            <person name="Pitluck S."/>
            <person name="Peters L."/>
            <person name="Ovchinnikova G."/>
            <person name="Lu M."/>
            <person name="Kyrpides N."/>
            <person name="Mavromatis K."/>
            <person name="Ivanova N."/>
            <person name="Brettin T."/>
            <person name="Detter J.C."/>
            <person name="Han C."/>
            <person name="Larimer F."/>
            <person name="Land M."/>
            <person name="Hauser L."/>
            <person name="Markowitz V."/>
            <person name="Cheng J.-F."/>
            <person name="Hugenholtz P."/>
            <person name="Woyke T."/>
            <person name="Wu D."/>
            <person name="Spring S."/>
            <person name="Lang E."/>
            <person name="Kopitz M."/>
            <person name="Brambilla E."/>
            <person name="Klenk H.-P."/>
            <person name="Eisen J.A."/>
        </authorList>
    </citation>
    <scope>NUCLEOTIDE SEQUENCE [LARGE SCALE GENOMIC DNA]</scope>
    <source>
        <strain evidence="3">ATCC 23117 / DSM 6794 / NBRC 15988 / NCIMB 1366 / Sio-4</strain>
    </source>
</reference>
<evidence type="ECO:0000313" key="2">
    <source>
        <dbReference type="EMBL" id="AFM03657.1"/>
    </source>
</evidence>
<dbReference type="KEGG" id="fli:Fleli_1220"/>
<organism evidence="2 3">
    <name type="scientific">Bernardetia litoralis (strain ATCC 23117 / DSM 6794 / NBRC 15988 / NCIMB 1366 / Fx l1 / Sio-4)</name>
    <name type="common">Flexibacter litoralis</name>
    <dbReference type="NCBI Taxonomy" id="880071"/>
    <lineage>
        <taxon>Bacteria</taxon>
        <taxon>Pseudomonadati</taxon>
        <taxon>Bacteroidota</taxon>
        <taxon>Cytophagia</taxon>
        <taxon>Cytophagales</taxon>
        <taxon>Bernardetiaceae</taxon>
        <taxon>Bernardetia</taxon>
    </lineage>
</organism>
<dbReference type="STRING" id="880071.Fleli_1220"/>
<keyword evidence="3" id="KW-1185">Reference proteome</keyword>
<dbReference type="Proteomes" id="UP000006054">
    <property type="component" value="Chromosome"/>
</dbReference>
<protein>
    <submittedName>
        <fullName evidence="2">Uncharacterized protein</fullName>
    </submittedName>
</protein>
<sequence>MLIYAQSDDCTSAPLLSVNVACVSESSTNVGATSGNAASEGAPTCANGAV</sequence>
<evidence type="ECO:0000313" key="3">
    <source>
        <dbReference type="Proteomes" id="UP000006054"/>
    </source>
</evidence>